<evidence type="ECO:0000256" key="2">
    <source>
        <dbReference type="SAM" id="Phobius"/>
    </source>
</evidence>
<feature type="transmembrane region" description="Helical" evidence="2">
    <location>
        <begin position="152"/>
        <end position="171"/>
    </location>
</feature>
<keyword evidence="2" id="KW-0472">Membrane</keyword>
<name>A0A7S3LPV6_9STRA</name>
<dbReference type="InterPro" id="IPR013111">
    <property type="entry name" value="EGF_extracell"/>
</dbReference>
<dbReference type="EMBL" id="HBIN01008093">
    <property type="protein sequence ID" value="CAE0435707.1"/>
    <property type="molecule type" value="Transcribed_RNA"/>
</dbReference>
<feature type="transmembrane region" description="Helical" evidence="2">
    <location>
        <begin position="322"/>
        <end position="343"/>
    </location>
</feature>
<keyword evidence="1" id="KW-1015">Disulfide bond</keyword>
<evidence type="ECO:0000259" key="3">
    <source>
        <dbReference type="Pfam" id="PF07974"/>
    </source>
</evidence>
<gene>
    <name evidence="4" type="ORF">ASTO00021_LOCUS5987</name>
</gene>
<dbReference type="Pfam" id="PF07974">
    <property type="entry name" value="EGF_2"/>
    <property type="match status" value="1"/>
</dbReference>
<keyword evidence="2" id="KW-1133">Transmembrane helix</keyword>
<feature type="transmembrane region" description="Helical" evidence="2">
    <location>
        <begin position="234"/>
        <end position="253"/>
    </location>
</feature>
<proteinExistence type="predicted"/>
<reference evidence="4" key="1">
    <citation type="submission" date="2021-01" db="EMBL/GenBank/DDBJ databases">
        <authorList>
            <person name="Corre E."/>
            <person name="Pelletier E."/>
            <person name="Niang G."/>
            <person name="Scheremetjew M."/>
            <person name="Finn R."/>
            <person name="Kale V."/>
            <person name="Holt S."/>
            <person name="Cochrane G."/>
            <person name="Meng A."/>
            <person name="Brown T."/>
            <person name="Cohen L."/>
        </authorList>
    </citation>
    <scope>NUCLEOTIDE SEQUENCE</scope>
    <source>
        <strain evidence="4">GSBS06</strain>
    </source>
</reference>
<protein>
    <recommendedName>
        <fullName evidence="3">Epidermal growth factor-like domain-containing protein</fullName>
    </recommendedName>
</protein>
<feature type="domain" description="Epidermal growth factor-like" evidence="3">
    <location>
        <begin position="62"/>
        <end position="82"/>
    </location>
</feature>
<organism evidence="4">
    <name type="scientific">Aplanochytrium stocchinoi</name>
    <dbReference type="NCBI Taxonomy" id="215587"/>
    <lineage>
        <taxon>Eukaryota</taxon>
        <taxon>Sar</taxon>
        <taxon>Stramenopiles</taxon>
        <taxon>Bigyra</taxon>
        <taxon>Labyrinthulomycetes</taxon>
        <taxon>Thraustochytrida</taxon>
        <taxon>Thraustochytriidae</taxon>
        <taxon>Aplanochytrium</taxon>
    </lineage>
</organism>
<feature type="transmembrane region" description="Helical" evidence="2">
    <location>
        <begin position="265"/>
        <end position="283"/>
    </location>
</feature>
<evidence type="ECO:0000313" key="4">
    <source>
        <dbReference type="EMBL" id="CAE0435707.1"/>
    </source>
</evidence>
<dbReference type="Gene3D" id="2.10.25.10">
    <property type="entry name" value="Laminin"/>
    <property type="match status" value="1"/>
</dbReference>
<evidence type="ECO:0000256" key="1">
    <source>
        <dbReference type="ARBA" id="ARBA00023157"/>
    </source>
</evidence>
<sequence>MSPVMKAFWRSRGSYVSISLCVLSFSVLNSDNNTVLGQSTSSSCASYDYIFTVGSAENPFGSCSGNGFCNNSKCICDKGWTGLSDFVNTEGLDCQIYDPAVRGLWAFDILLASIVLVKSASRVKARWENFLAGRRMARERGRHYTILENKPLIASIFYWFVLFPCLILFAIVRITKSDERVGVTFGVTFFFLMCKFGFYMAGFYFYTSLFEAVLKGAIIRQSGLRTDSLIKANYMFAALGAVISISAGILPFISLGLNDFKSSQAIWVSYLIFLFLSLVWYTAQGVYIRLKVKEVFGLSYKLSKNQTLKEIQNKLEDMQKALIIQASVQMIFFLCFFMVPFLWNKHDYFLPMSWITYVVLGKKLAFTVVDAKGSSELSKSTKMVGPNLVNRNDTEDLMTDLRSSKDLVDSI</sequence>
<accession>A0A7S3LPV6</accession>
<feature type="transmembrane region" description="Helical" evidence="2">
    <location>
        <begin position="183"/>
        <end position="206"/>
    </location>
</feature>
<keyword evidence="2" id="KW-0812">Transmembrane</keyword>
<dbReference type="AlphaFoldDB" id="A0A7S3LPV6"/>